<accession>A0A1H5UGW2</accession>
<organism evidence="3 4">
    <name type="scientific">Halobellus limi</name>
    <dbReference type="NCBI Taxonomy" id="699433"/>
    <lineage>
        <taxon>Archaea</taxon>
        <taxon>Methanobacteriati</taxon>
        <taxon>Methanobacteriota</taxon>
        <taxon>Stenosarchaea group</taxon>
        <taxon>Halobacteria</taxon>
        <taxon>Halobacteriales</taxon>
        <taxon>Haloferacaceae</taxon>
        <taxon>Halobellus</taxon>
    </lineage>
</organism>
<evidence type="ECO:0000313" key="4">
    <source>
        <dbReference type="Proteomes" id="UP000236740"/>
    </source>
</evidence>
<dbReference type="GeneID" id="39857372"/>
<dbReference type="Pfam" id="PF26244">
    <property type="entry name" value="DUF8057"/>
    <property type="match status" value="1"/>
</dbReference>
<dbReference type="Proteomes" id="UP000236740">
    <property type="component" value="Unassembled WGS sequence"/>
</dbReference>
<dbReference type="InterPro" id="IPR058370">
    <property type="entry name" value="DUF8057"/>
</dbReference>
<dbReference type="RefSeq" id="WP_103990362.1">
    <property type="nucleotide sequence ID" value="NZ_CP031311.1"/>
</dbReference>
<evidence type="ECO:0000313" key="2">
    <source>
        <dbReference type="EMBL" id="QCC47035.1"/>
    </source>
</evidence>
<keyword evidence="4" id="KW-1185">Reference proteome</keyword>
<dbReference type="OrthoDB" id="252552at2157"/>
<dbReference type="Proteomes" id="UP000296733">
    <property type="component" value="Chromosome"/>
</dbReference>
<protein>
    <submittedName>
        <fullName evidence="3">Uncharacterized protein</fullName>
    </submittedName>
</protein>
<feature type="compositionally biased region" description="Acidic residues" evidence="1">
    <location>
        <begin position="77"/>
        <end position="88"/>
    </location>
</feature>
<dbReference type="EMBL" id="FNVN01000001">
    <property type="protein sequence ID" value="SEF74280.1"/>
    <property type="molecule type" value="Genomic_DNA"/>
</dbReference>
<evidence type="ECO:0000313" key="3">
    <source>
        <dbReference type="EMBL" id="SEF74280.1"/>
    </source>
</evidence>
<name>A0A1H5UGW2_9EURY</name>
<sequence length="137" mass="15547">MYERAFDTGWDSLSGEEAIRRMYALGIATELGHRLPDERSRIRALASSAYERSVLDLAFEEGKREVQDVHPHHESAEETWEVLVEESDSPAPSPESLQTDRRPNDVPDAVGQPPLLDGYGIDDLERLRLPSFLTREE</sequence>
<feature type="compositionally biased region" description="Basic and acidic residues" evidence="1">
    <location>
        <begin position="66"/>
        <end position="76"/>
    </location>
</feature>
<evidence type="ECO:0000256" key="1">
    <source>
        <dbReference type="SAM" id="MobiDB-lite"/>
    </source>
</evidence>
<evidence type="ECO:0000313" key="5">
    <source>
        <dbReference type="Proteomes" id="UP000296733"/>
    </source>
</evidence>
<gene>
    <name evidence="2" type="ORF">DV707_04755</name>
    <name evidence="3" type="ORF">SAMN04488133_0600</name>
</gene>
<dbReference type="AlphaFoldDB" id="A0A1H5UGW2"/>
<dbReference type="EMBL" id="CP031311">
    <property type="protein sequence ID" value="QCC47035.1"/>
    <property type="molecule type" value="Genomic_DNA"/>
</dbReference>
<reference evidence="3 4" key="1">
    <citation type="submission" date="2016-10" db="EMBL/GenBank/DDBJ databases">
        <authorList>
            <person name="de Groot N.N."/>
        </authorList>
    </citation>
    <scope>NUCLEOTIDE SEQUENCE [LARGE SCALE GENOMIC DNA]</scope>
    <source>
        <strain evidence="3 4">CGMCC 1.10331</strain>
    </source>
</reference>
<reference evidence="2 5" key="2">
    <citation type="journal article" date="2019" name="Nat. Commun.">
        <title>A new type of DNA phosphorothioation-based antiviral system in archaea.</title>
        <authorList>
            <person name="Xiong L."/>
            <person name="Liu S."/>
            <person name="Chen S."/>
            <person name="Xiao Y."/>
            <person name="Zhu B."/>
            <person name="Gao Y."/>
            <person name="Zhang Y."/>
            <person name="Chen B."/>
            <person name="Luo J."/>
            <person name="Deng Z."/>
            <person name="Chen X."/>
            <person name="Wang L."/>
            <person name="Chen S."/>
        </authorList>
    </citation>
    <scope>NUCLEOTIDE SEQUENCE [LARGE SCALE GENOMIC DNA]</scope>
    <source>
        <strain evidence="2 5">CGMCC 1.10331</strain>
    </source>
</reference>
<proteinExistence type="predicted"/>
<dbReference type="KEGG" id="hlm:DV707_04755"/>
<feature type="region of interest" description="Disordered" evidence="1">
    <location>
        <begin position="66"/>
        <end position="120"/>
    </location>
</feature>